<keyword evidence="12" id="KW-0406">Ion transport</keyword>
<dbReference type="SUPFAM" id="SSF48403">
    <property type="entry name" value="Ankyrin repeat"/>
    <property type="match status" value="1"/>
</dbReference>
<keyword evidence="2" id="KW-0813">Transport</keyword>
<dbReference type="EMBL" id="JAATIS010000147">
    <property type="protein sequence ID" value="KAG2469894.1"/>
    <property type="molecule type" value="Genomic_DNA"/>
</dbReference>
<keyword evidence="9" id="KW-0106">Calcium</keyword>
<keyword evidence="8" id="KW-0677">Repeat</keyword>
<organism evidence="17 18">
    <name type="scientific">Polypterus senegalus</name>
    <name type="common">Senegal bichir</name>
    <dbReference type="NCBI Taxonomy" id="55291"/>
    <lineage>
        <taxon>Eukaryota</taxon>
        <taxon>Metazoa</taxon>
        <taxon>Chordata</taxon>
        <taxon>Craniata</taxon>
        <taxon>Vertebrata</taxon>
        <taxon>Euteleostomi</taxon>
        <taxon>Actinopterygii</taxon>
        <taxon>Polypteriformes</taxon>
        <taxon>Polypteridae</taxon>
        <taxon>Polypterus</taxon>
    </lineage>
</organism>
<evidence type="ECO:0000256" key="6">
    <source>
        <dbReference type="ARBA" id="ARBA00022673"/>
    </source>
</evidence>
<feature type="non-terminal residue" evidence="17">
    <location>
        <position position="1"/>
    </location>
</feature>
<feature type="transmembrane region" description="Helical" evidence="16">
    <location>
        <begin position="261"/>
        <end position="286"/>
    </location>
</feature>
<keyword evidence="16" id="KW-0812">Transmembrane</keyword>
<evidence type="ECO:0000256" key="3">
    <source>
        <dbReference type="ARBA" id="ARBA00022475"/>
    </source>
</evidence>
<feature type="transmembrane region" description="Helical" evidence="16">
    <location>
        <begin position="391"/>
        <end position="411"/>
    </location>
</feature>
<comment type="caution">
    <text evidence="17">The sequence shown here is derived from an EMBL/GenBank/DDBJ whole genome shotgun (WGS) entry which is preliminary data.</text>
</comment>
<keyword evidence="10" id="KW-0112">Calmodulin-binding</keyword>
<dbReference type="AlphaFoldDB" id="A0A8X7XLQ4"/>
<keyword evidence="4" id="KW-0597">Phosphoprotein</keyword>
<keyword evidence="6" id="KW-0107">Calcium channel</keyword>
<dbReference type="PROSITE" id="PS50088">
    <property type="entry name" value="ANK_REPEAT"/>
    <property type="match status" value="2"/>
</dbReference>
<dbReference type="InterPro" id="IPR002110">
    <property type="entry name" value="Ankyrin_rpt"/>
</dbReference>
<feature type="region of interest" description="Disordered" evidence="15">
    <location>
        <begin position="530"/>
        <end position="557"/>
    </location>
</feature>
<dbReference type="InterPro" id="IPR008344">
    <property type="entry name" value="TRPV5/TRPV6"/>
</dbReference>
<protein>
    <submittedName>
        <fullName evidence="17">TRPV5 protein</fullName>
    </submittedName>
</protein>
<keyword evidence="16" id="KW-0472">Membrane</keyword>
<evidence type="ECO:0000256" key="12">
    <source>
        <dbReference type="ARBA" id="ARBA00023065"/>
    </source>
</evidence>
<evidence type="ECO:0000256" key="8">
    <source>
        <dbReference type="ARBA" id="ARBA00022737"/>
    </source>
</evidence>
<keyword evidence="3" id="KW-1003">Cell membrane</keyword>
<evidence type="ECO:0000313" key="18">
    <source>
        <dbReference type="Proteomes" id="UP000886611"/>
    </source>
</evidence>
<gene>
    <name evidence="17" type="primary">Trpv5</name>
    <name evidence="17" type="ORF">GTO96_0022957</name>
</gene>
<evidence type="ECO:0000256" key="4">
    <source>
        <dbReference type="ARBA" id="ARBA00022553"/>
    </source>
</evidence>
<keyword evidence="7" id="KW-0479">Metal-binding</keyword>
<evidence type="ECO:0000256" key="7">
    <source>
        <dbReference type="ARBA" id="ARBA00022723"/>
    </source>
</evidence>
<dbReference type="GO" id="GO:0005886">
    <property type="term" value="C:plasma membrane"/>
    <property type="evidence" value="ECO:0007669"/>
    <property type="project" value="UniProtKB-SubCell"/>
</dbReference>
<sequence length="557" mass="62451">MSKHSDADFFERGALGETALHVATLYDNLEAAVALLDAAPDLVNQEMTSDLYAGKTALHIAAANQNLNLVKELIRRGADVIKPRVTGSYFSKNRKNHIFYGEHILSYAASTGNEIIVKLLLDNGADIRAQDSWGNTVLHILVLQPNAVNSCHMFDLILAADKKIKGQIPLDLIKNKKGLTPFRLATAIGNLKHIVNKRHLVHGHCGTKSYLYDISEIDSFENESSILELIVSSQERKAFRILEMTPVKQLINLKWNKYGKYYFCILMLFYLLYITLFTLCCVFRPLKQYNSTNHQDVTIYVKKTLKVPNILKVGVTRYFGYNVLGGPFHAVIYAILVLVLLILRLTSSKGETEVMALALVLCWGNNLYFARGFEILGPSVIVLQKVIFSDLLKFLWLLVFTLIGFSTALWMAYMTQNSSADIYFADFATVFLLEYKMSLGLMNIPINTTVWTPSIVKVVHTALTVFALLLLMSLLSAMQRDTFARVRKEKDELWRAQTVHGSWEIPTGPDDVISSSDPCNDVTFGSGPFDDLTSRSEPMDEDHSSSGPFDVTSYTGL</sequence>
<evidence type="ECO:0000256" key="10">
    <source>
        <dbReference type="ARBA" id="ARBA00022860"/>
    </source>
</evidence>
<evidence type="ECO:0000256" key="5">
    <source>
        <dbReference type="ARBA" id="ARBA00022568"/>
    </source>
</evidence>
<keyword evidence="11 14" id="KW-0040">ANK repeat</keyword>
<dbReference type="GO" id="GO:0046872">
    <property type="term" value="F:metal ion binding"/>
    <property type="evidence" value="ECO:0007669"/>
    <property type="project" value="UniProtKB-KW"/>
</dbReference>
<dbReference type="PANTHER" id="PTHR10582:SF25">
    <property type="entry name" value="TRANSIENT RECEPTOR POTENTIAL CATION CHANNEL SUBFAMILY V MEMBER 6"/>
    <property type="match status" value="1"/>
</dbReference>
<dbReference type="Pfam" id="PF12796">
    <property type="entry name" value="Ank_2"/>
    <property type="match status" value="1"/>
</dbReference>
<comment type="subcellular location">
    <subcellularLocation>
        <location evidence="1">Cell membrane</location>
        <topology evidence="1">Multi-pass membrane protein</topology>
    </subcellularLocation>
</comment>
<dbReference type="GO" id="GO:0005262">
    <property type="term" value="F:calcium channel activity"/>
    <property type="evidence" value="ECO:0007669"/>
    <property type="project" value="UniProtKB-KW"/>
</dbReference>
<feature type="repeat" description="ANK" evidence="14">
    <location>
        <begin position="100"/>
        <end position="132"/>
    </location>
</feature>
<evidence type="ECO:0000256" key="13">
    <source>
        <dbReference type="ARBA" id="ARBA00023303"/>
    </source>
</evidence>
<dbReference type="GO" id="GO:0005516">
    <property type="term" value="F:calmodulin binding"/>
    <property type="evidence" value="ECO:0007669"/>
    <property type="project" value="UniProtKB-KW"/>
</dbReference>
<evidence type="ECO:0000256" key="9">
    <source>
        <dbReference type="ARBA" id="ARBA00022837"/>
    </source>
</evidence>
<evidence type="ECO:0000256" key="16">
    <source>
        <dbReference type="SAM" id="Phobius"/>
    </source>
</evidence>
<dbReference type="InterPro" id="IPR024862">
    <property type="entry name" value="TRPV"/>
</dbReference>
<feature type="transmembrane region" description="Helical" evidence="16">
    <location>
        <begin position="354"/>
        <end position="371"/>
    </location>
</feature>
<keyword evidence="13" id="KW-0407">Ion channel</keyword>
<evidence type="ECO:0000256" key="2">
    <source>
        <dbReference type="ARBA" id="ARBA00022448"/>
    </source>
</evidence>
<dbReference type="PANTHER" id="PTHR10582">
    <property type="entry name" value="TRANSIENT RECEPTOR POTENTIAL ION CHANNEL PROTEIN"/>
    <property type="match status" value="1"/>
</dbReference>
<evidence type="ECO:0000256" key="14">
    <source>
        <dbReference type="PROSITE-ProRule" id="PRU00023"/>
    </source>
</evidence>
<dbReference type="PRINTS" id="PR01765">
    <property type="entry name" value="ECACCHANNEL"/>
</dbReference>
<feature type="transmembrane region" description="Helical" evidence="16">
    <location>
        <begin position="318"/>
        <end position="342"/>
    </location>
</feature>
<dbReference type="InterPro" id="IPR036770">
    <property type="entry name" value="Ankyrin_rpt-contain_sf"/>
</dbReference>
<keyword evidence="16" id="KW-1133">Transmembrane helix</keyword>
<evidence type="ECO:0000256" key="15">
    <source>
        <dbReference type="SAM" id="MobiDB-lite"/>
    </source>
</evidence>
<feature type="transmembrane region" description="Helical" evidence="16">
    <location>
        <begin position="458"/>
        <end position="478"/>
    </location>
</feature>
<dbReference type="GO" id="GO:0098703">
    <property type="term" value="P:calcium ion import across plasma membrane"/>
    <property type="evidence" value="ECO:0007669"/>
    <property type="project" value="TreeGrafter"/>
</dbReference>
<keyword evidence="18" id="KW-1185">Reference proteome</keyword>
<dbReference type="Gene3D" id="1.25.40.20">
    <property type="entry name" value="Ankyrin repeat-containing domain"/>
    <property type="match status" value="1"/>
</dbReference>
<keyword evidence="5" id="KW-0109">Calcium transport</keyword>
<evidence type="ECO:0000256" key="11">
    <source>
        <dbReference type="ARBA" id="ARBA00023043"/>
    </source>
</evidence>
<dbReference type="PRINTS" id="PR01415">
    <property type="entry name" value="ANKYRIN"/>
</dbReference>
<dbReference type="Pfam" id="PF13857">
    <property type="entry name" value="Ank_5"/>
    <property type="match status" value="1"/>
</dbReference>
<feature type="repeat" description="ANK" evidence="14">
    <location>
        <begin position="53"/>
        <end position="80"/>
    </location>
</feature>
<proteinExistence type="predicted"/>
<evidence type="ECO:0000313" key="17">
    <source>
        <dbReference type="EMBL" id="KAG2469894.1"/>
    </source>
</evidence>
<feature type="non-terminal residue" evidence="17">
    <location>
        <position position="557"/>
    </location>
</feature>
<dbReference type="PROSITE" id="PS50297">
    <property type="entry name" value="ANK_REP_REGION"/>
    <property type="match status" value="2"/>
</dbReference>
<reference evidence="17 18" key="1">
    <citation type="journal article" date="2021" name="Cell">
        <title>Tracing the genetic footprints of vertebrate landing in non-teleost ray-finned fishes.</title>
        <authorList>
            <person name="Bi X."/>
            <person name="Wang K."/>
            <person name="Yang L."/>
            <person name="Pan H."/>
            <person name="Jiang H."/>
            <person name="Wei Q."/>
            <person name="Fang M."/>
            <person name="Yu H."/>
            <person name="Zhu C."/>
            <person name="Cai Y."/>
            <person name="He Y."/>
            <person name="Gan X."/>
            <person name="Zeng H."/>
            <person name="Yu D."/>
            <person name="Zhu Y."/>
            <person name="Jiang H."/>
            <person name="Qiu Q."/>
            <person name="Yang H."/>
            <person name="Zhang Y.E."/>
            <person name="Wang W."/>
            <person name="Zhu M."/>
            <person name="He S."/>
            <person name="Zhang G."/>
        </authorList>
    </citation>
    <scope>NUCLEOTIDE SEQUENCE [LARGE SCALE GENOMIC DNA]</scope>
    <source>
        <strain evidence="17">Bchr_013</strain>
    </source>
</reference>
<evidence type="ECO:0000256" key="1">
    <source>
        <dbReference type="ARBA" id="ARBA00004651"/>
    </source>
</evidence>
<name>A0A8X7XLQ4_POLSE</name>
<dbReference type="Proteomes" id="UP000886611">
    <property type="component" value="Unassembled WGS sequence"/>
</dbReference>
<feature type="compositionally biased region" description="Basic and acidic residues" evidence="15">
    <location>
        <begin position="532"/>
        <end position="544"/>
    </location>
</feature>
<dbReference type="SMART" id="SM00248">
    <property type="entry name" value="ANK"/>
    <property type="match status" value="4"/>
</dbReference>
<accession>A0A8X7XLQ4</accession>